<evidence type="ECO:0000313" key="2">
    <source>
        <dbReference type="EMBL" id="KAF6086199.1"/>
    </source>
</evidence>
<evidence type="ECO:0000256" key="1">
    <source>
        <dbReference type="SAM" id="MobiDB-lite"/>
    </source>
</evidence>
<proteinExistence type="predicted"/>
<accession>A0A833Z2X5</accession>
<protein>
    <submittedName>
        <fullName evidence="2">Uncharacterized protein</fullName>
    </submittedName>
</protein>
<dbReference type="AlphaFoldDB" id="A0A833Z2X5"/>
<gene>
    <name evidence="2" type="ORF">HJG60_008405</name>
</gene>
<dbReference type="EMBL" id="JABVXQ010000011">
    <property type="protein sequence ID" value="KAF6086199.1"/>
    <property type="molecule type" value="Genomic_DNA"/>
</dbReference>
<dbReference type="Proteomes" id="UP000664940">
    <property type="component" value="Unassembled WGS sequence"/>
</dbReference>
<name>A0A833Z2X5_9CHIR</name>
<sequence>MAFTAALVITAKTCKKPRRPSAGEWVHCGTPSGTLLGPKSKFTRQQVTKRLGGNFSAFHQVREASLKRPRTARCQLYDTWKRQNDANLKDPGSGNRADKQSTEMLTTGEAVCGGVGGWVQGV</sequence>
<feature type="region of interest" description="Disordered" evidence="1">
    <location>
        <begin position="84"/>
        <end position="105"/>
    </location>
</feature>
<reference evidence="2 3" key="1">
    <citation type="journal article" date="2020" name="Nature">
        <title>Six reference-quality genomes reveal evolution of bat adaptations.</title>
        <authorList>
            <person name="Jebb D."/>
            <person name="Huang Z."/>
            <person name="Pippel M."/>
            <person name="Hughes G.M."/>
            <person name="Lavrichenko K."/>
            <person name="Devanna P."/>
            <person name="Winkler S."/>
            <person name="Jermiin L.S."/>
            <person name="Skirmuntt E.C."/>
            <person name="Katzourakis A."/>
            <person name="Burkitt-Gray L."/>
            <person name="Ray D.A."/>
            <person name="Sullivan K.A.M."/>
            <person name="Roscito J.G."/>
            <person name="Kirilenko B.M."/>
            <person name="Davalos L.M."/>
            <person name="Corthals A.P."/>
            <person name="Power M.L."/>
            <person name="Jones G."/>
            <person name="Ransome R.D."/>
            <person name="Dechmann D.K.N."/>
            <person name="Locatelli A.G."/>
            <person name="Puechmaille S.J."/>
            <person name="Fedrigo O."/>
            <person name="Jarvis E.D."/>
            <person name="Hiller M."/>
            <person name="Vernes S.C."/>
            <person name="Myers E.W."/>
            <person name="Teeling E.C."/>
        </authorList>
    </citation>
    <scope>NUCLEOTIDE SEQUENCE [LARGE SCALE GENOMIC DNA]</scope>
    <source>
        <strain evidence="2">Bat1K_MPI-CBG_1</strain>
    </source>
</reference>
<evidence type="ECO:0000313" key="3">
    <source>
        <dbReference type="Proteomes" id="UP000664940"/>
    </source>
</evidence>
<comment type="caution">
    <text evidence="2">The sequence shown here is derived from an EMBL/GenBank/DDBJ whole genome shotgun (WGS) entry which is preliminary data.</text>
</comment>
<organism evidence="2 3">
    <name type="scientific">Phyllostomus discolor</name>
    <name type="common">pale spear-nosed bat</name>
    <dbReference type="NCBI Taxonomy" id="89673"/>
    <lineage>
        <taxon>Eukaryota</taxon>
        <taxon>Metazoa</taxon>
        <taxon>Chordata</taxon>
        <taxon>Craniata</taxon>
        <taxon>Vertebrata</taxon>
        <taxon>Euteleostomi</taxon>
        <taxon>Mammalia</taxon>
        <taxon>Eutheria</taxon>
        <taxon>Laurasiatheria</taxon>
        <taxon>Chiroptera</taxon>
        <taxon>Yangochiroptera</taxon>
        <taxon>Phyllostomidae</taxon>
        <taxon>Phyllostominae</taxon>
        <taxon>Phyllostomus</taxon>
    </lineage>
</organism>